<dbReference type="SUPFAM" id="SSF81296">
    <property type="entry name" value="E set domains"/>
    <property type="match status" value="1"/>
</dbReference>
<feature type="region of interest" description="Disordered" evidence="2">
    <location>
        <begin position="1903"/>
        <end position="1931"/>
    </location>
</feature>
<dbReference type="Pfam" id="PF06283">
    <property type="entry name" value="ThuA"/>
    <property type="match status" value="1"/>
</dbReference>
<proteinExistence type="predicted"/>
<dbReference type="Pfam" id="PF03422">
    <property type="entry name" value="CBM_6"/>
    <property type="match status" value="1"/>
</dbReference>
<dbReference type="InterPro" id="IPR029062">
    <property type="entry name" value="Class_I_gatase-like"/>
</dbReference>
<dbReference type="InterPro" id="IPR041542">
    <property type="entry name" value="GH43_C2"/>
</dbReference>
<keyword evidence="1 3" id="KW-0732">Signal</keyword>
<dbReference type="SMART" id="SM00606">
    <property type="entry name" value="CBD_IV"/>
    <property type="match status" value="1"/>
</dbReference>
<dbReference type="InterPro" id="IPR035986">
    <property type="entry name" value="PKD_dom_sf"/>
</dbReference>
<evidence type="ECO:0000259" key="5">
    <source>
        <dbReference type="PROSITE" id="PS51175"/>
    </source>
</evidence>
<dbReference type="Gene3D" id="2.120.10.30">
    <property type="entry name" value="TolB, C-terminal domain"/>
    <property type="match status" value="1"/>
</dbReference>
<accession>A0ABS0H444</accession>
<evidence type="ECO:0000313" key="7">
    <source>
        <dbReference type="Proteomes" id="UP000638560"/>
    </source>
</evidence>
<dbReference type="SUPFAM" id="SSF50952">
    <property type="entry name" value="Soluble quinoprotein glucose dehydrogenase"/>
    <property type="match status" value="1"/>
</dbReference>
<dbReference type="InterPro" id="IPR014756">
    <property type="entry name" value="Ig_E-set"/>
</dbReference>
<dbReference type="InterPro" id="IPR005084">
    <property type="entry name" value="CBM6"/>
</dbReference>
<evidence type="ECO:0000313" key="6">
    <source>
        <dbReference type="EMBL" id="MBF9133228.1"/>
    </source>
</evidence>
<name>A0ABS0H444_9ACTN</name>
<dbReference type="PROSITE" id="PS50093">
    <property type="entry name" value="PKD"/>
    <property type="match status" value="2"/>
</dbReference>
<dbReference type="SUPFAM" id="SSF52317">
    <property type="entry name" value="Class I glutamine amidotransferase-like"/>
    <property type="match status" value="1"/>
</dbReference>
<dbReference type="Gene3D" id="3.30.1920.20">
    <property type="match status" value="2"/>
</dbReference>
<organism evidence="6 7">
    <name type="scientific">Plantactinospora alkalitolerans</name>
    <dbReference type="NCBI Taxonomy" id="2789879"/>
    <lineage>
        <taxon>Bacteria</taxon>
        <taxon>Bacillati</taxon>
        <taxon>Actinomycetota</taxon>
        <taxon>Actinomycetes</taxon>
        <taxon>Micromonosporales</taxon>
        <taxon>Micromonosporaceae</taxon>
        <taxon>Plantactinospora</taxon>
    </lineage>
</organism>
<dbReference type="InterPro" id="IPR000601">
    <property type="entry name" value="PKD_dom"/>
</dbReference>
<dbReference type="InterPro" id="IPR029010">
    <property type="entry name" value="ThuA-like"/>
</dbReference>
<keyword evidence="7" id="KW-1185">Reference proteome</keyword>
<protein>
    <submittedName>
        <fullName evidence="6">ThuA domain-containing protein</fullName>
    </submittedName>
</protein>
<dbReference type="NCBIfam" id="NF047446">
    <property type="entry name" value="barrel_OmpL47"/>
    <property type="match status" value="2"/>
</dbReference>
<dbReference type="Pfam" id="PF07995">
    <property type="entry name" value="GSDH"/>
    <property type="match status" value="1"/>
</dbReference>
<dbReference type="PANTHER" id="PTHR40469">
    <property type="entry name" value="SECRETED GLYCOSYL HYDROLASE"/>
    <property type="match status" value="1"/>
</dbReference>
<comment type="caution">
    <text evidence="6">The sequence shown here is derived from an EMBL/GenBank/DDBJ whole genome shotgun (WGS) entry which is preliminary data.</text>
</comment>
<dbReference type="CDD" id="cd00146">
    <property type="entry name" value="PKD"/>
    <property type="match status" value="2"/>
</dbReference>
<dbReference type="Gene3D" id="2.60.120.200">
    <property type="match status" value="2"/>
</dbReference>
<evidence type="ECO:0000259" key="4">
    <source>
        <dbReference type="PROSITE" id="PS50093"/>
    </source>
</evidence>
<dbReference type="PANTHER" id="PTHR40469:SF2">
    <property type="entry name" value="GALACTOSE-BINDING DOMAIN-LIKE SUPERFAMILY PROTEIN"/>
    <property type="match status" value="1"/>
</dbReference>
<dbReference type="EMBL" id="JADPUN010000260">
    <property type="protein sequence ID" value="MBF9133228.1"/>
    <property type="molecule type" value="Genomic_DNA"/>
</dbReference>
<dbReference type="InterPro" id="IPR022409">
    <property type="entry name" value="PKD/Chitinase_dom"/>
</dbReference>
<dbReference type="Pfam" id="PF18911">
    <property type="entry name" value="PKD_4"/>
    <property type="match status" value="2"/>
</dbReference>
<dbReference type="SUPFAM" id="SSF49785">
    <property type="entry name" value="Galactose-binding domain-like"/>
    <property type="match status" value="1"/>
</dbReference>
<dbReference type="CDD" id="cd04084">
    <property type="entry name" value="CBM6_xylanase-like"/>
    <property type="match status" value="1"/>
</dbReference>
<dbReference type="Gene3D" id="3.40.50.880">
    <property type="match status" value="1"/>
</dbReference>
<dbReference type="RefSeq" id="WP_196204730.1">
    <property type="nucleotide sequence ID" value="NZ_JADPUN010000260.1"/>
</dbReference>
<dbReference type="SUPFAM" id="SSF49899">
    <property type="entry name" value="Concanavalin A-like lectins/glucanases"/>
    <property type="match status" value="2"/>
</dbReference>
<dbReference type="PROSITE" id="PS51175">
    <property type="entry name" value="CBM6"/>
    <property type="match status" value="1"/>
</dbReference>
<feature type="signal peptide" evidence="3">
    <location>
        <begin position="1"/>
        <end position="21"/>
    </location>
</feature>
<dbReference type="Gene3D" id="2.60.40.10">
    <property type="entry name" value="Immunoglobulins"/>
    <property type="match status" value="3"/>
</dbReference>
<dbReference type="InterPro" id="IPR008979">
    <property type="entry name" value="Galactose-bd-like_sf"/>
</dbReference>
<evidence type="ECO:0000256" key="1">
    <source>
        <dbReference type="ARBA" id="ARBA00022729"/>
    </source>
</evidence>
<dbReference type="InterPro" id="IPR013783">
    <property type="entry name" value="Ig-like_fold"/>
</dbReference>
<feature type="chain" id="PRO_5046030257" evidence="3">
    <location>
        <begin position="22"/>
        <end position="1931"/>
    </location>
</feature>
<reference evidence="6 7" key="1">
    <citation type="submission" date="2020-11" db="EMBL/GenBank/DDBJ databases">
        <title>A novel isolate from a Black sea contaminated sediment with potential to produce alkanes: Plantactinospora alkalitolerans sp. nov.</title>
        <authorList>
            <person name="Carro L."/>
            <person name="Veyisoglu A."/>
            <person name="Guven K."/>
            <person name="Schumann P."/>
            <person name="Klenk H.-P."/>
            <person name="Sahin N."/>
        </authorList>
    </citation>
    <scope>NUCLEOTIDE SEQUENCE [LARGE SCALE GENOMIC DNA]</scope>
    <source>
        <strain evidence="6 7">S1510</strain>
    </source>
</reference>
<dbReference type="InterPro" id="IPR012938">
    <property type="entry name" value="Glc/Sorbosone_DH"/>
</dbReference>
<dbReference type="Proteomes" id="UP000638560">
    <property type="component" value="Unassembled WGS sequence"/>
</dbReference>
<evidence type="ECO:0000256" key="2">
    <source>
        <dbReference type="SAM" id="MobiDB-lite"/>
    </source>
</evidence>
<dbReference type="SMART" id="SM00089">
    <property type="entry name" value="PKD"/>
    <property type="match status" value="2"/>
</dbReference>
<dbReference type="InterPro" id="IPR011042">
    <property type="entry name" value="6-blade_b-propeller_TolB-like"/>
</dbReference>
<feature type="domain" description="CBM6" evidence="5">
    <location>
        <begin position="900"/>
        <end position="1042"/>
    </location>
</feature>
<feature type="domain" description="PKD" evidence="4">
    <location>
        <begin position="1052"/>
        <end position="1140"/>
    </location>
</feature>
<dbReference type="InterPro" id="IPR006584">
    <property type="entry name" value="Cellulose-bd_IV"/>
</dbReference>
<feature type="domain" description="PKD" evidence="4">
    <location>
        <begin position="706"/>
        <end position="787"/>
    </location>
</feature>
<dbReference type="InterPro" id="IPR013320">
    <property type="entry name" value="ConA-like_dom_sf"/>
</dbReference>
<dbReference type="SUPFAM" id="SSF49299">
    <property type="entry name" value="PKD domain"/>
    <property type="match status" value="2"/>
</dbReference>
<dbReference type="Pfam" id="PF17851">
    <property type="entry name" value="GH43_C2"/>
    <property type="match status" value="2"/>
</dbReference>
<dbReference type="Pfam" id="PF22888">
    <property type="entry name" value="FIMAH"/>
    <property type="match status" value="1"/>
</dbReference>
<gene>
    <name evidence="6" type="ORF">I0C86_30330</name>
</gene>
<sequence>MGAAVALGMTALVATPPAASAAPAALPVRAPVQAPAQAQADPFAVLVFSKTAGFRHDAIPAGIAAIRQLGAEHGFTVDATEDATAFTDANLGRYQAVIWLSTTGDVLDPDQQAAFERYVQAGGGYVGVHAASDTEYNWPWYGELVGAYFASHPANQQATVKVEDPAHESTKALPAEWSRYDEWYNFRDNPRADVHVLATLDETSYAPGTGAMGHDHPFAWCQDYDGGRAWYTAGGHTQQSYAEPEFLAHLLGGIQTAAGAVEADCSASLTSSFEKITLDSNTNNPMELDIAADGRVFYIERDGRVQIIKPDTGTTVTAADLDVFTGNEDGLLGIRLDPDFATNRWVYLYYAPSGGGPRNYLSRFTVTGDTLDLASEKVVLQVDTQRNTCCHAGGSIAFDGAGNLYLATGDNTNPFESSSFTPIDERTGRQDYDAQRSAGNTNDLRGKVLRIHPEDDGSYTVPAGNLFAPGTAKTRPEIYGMGFRNPFRIGVDPKSGTLYVADYGPDAGAANPDRGPEGTVEWNILGQAGNYGWPYCHGANYAYNDYQFPSGPSGAKFDCAAPVNNSPNNTGLTDLPPAIPATVDYDFSGNPLFPEIGGGGAPMGGPVYRYDPANTSDRKWPAYYDGKAMFGEWNQNKMYAFQVTDDGKSLVDINQMLTGMTFLRPMDFEFGPDGALYLIEWGSGFGGNNDNSGIYRIDYIAGDRAPIAVATADPTSGPSPLTVAFSSAGSRDPDGGPITYAWTFGDGGTSTAPNPTHTYSGPGNYTAQLTVTGDTGRTAVANVPVTVGNTAPTVSIEFPPEGGFFDWGDQVKYTVKVTDPEDGTIDCDRVKLQYFLGHDEHAHPMGEQAGCEGVVQTSLAASHGADANVFAVLEATYTDGGGVGGSKALTGRAIEQLQPKRKQAEYYAATGRAPDGVGTGDPGVQAQATTDVEGGFQNIAFIEDGDYWTFDPTNLTGITGFRFRASSAGGGARIEVRAGAVDGPVLATATVPDTGGWQTFTNATAELGTPSTASGPLFLVARNPVGATGTGAILNVNWVDFLGRGITENAPPTVTVTATPVTGTAPVAVSFDGTATDAEGDTPLTYAWDFGDGGTSSSLDANHTYTAPGNFTSTLTVTDARGAQSSAYVRVKVEAPNTSCFGARSDEFTGTALDKARWSTVVREDQSYAIRDGALVLPTSAGDLYGTRNDATNLVLQTAPGGAWQATTKLSLAAAADYQQAGLIVYGDDDNYAKLDLLYSGSRRVEFIRETAATPRNGAADATAAPAGDSIYLRLTSDGTNLTAAYSADGQNFTPVGQSAALAGIEAPKVGVFALNGGTTAPVVDATFDWFQVTPDEPAGPVSPSDEFNGNTLEKCRWDGIVREDPAAYRVADGALHIDVPNGDIYTGNNTGPTNFILQSAPDGDWTIQTKVDGSRLDEQYQQAGLIVYGDDDNYLKLDFIADNTVGSPVSRRIEFRSEIAAVVQDPQPQVTGLTESVWHLRLAKVGDTYTAAYSADGTTWTTFDPLTSTALGATPRVGLFSLGGAQTASKTASFDYFWLTQPGGEQDETAPVTTATVSGTPVAGWHTGPATVTLAATDNAGGSGVARTEYQLDGATTWTAYTEPVLVAGDGTHVLRFRSADEAGNVEETKSVEVKIDATAPVSTAAFAPPTDDGWHSGTVPVTLTSTDAGSGVAKLEWSLDGGAWTPYTEPVNVTGDGQHELLYRATDAAGNAETLKSAILKIDGVKPTVLVSGLADGQLYGDSQDVRVNWSAVDPISGIKATVGTLDGRPYQPNTLQAMYELSLGLHELTVTATDKAGNSTTSAVRFFVSTSFRDMQQLLDRFKATGRLSAKGHKQLSNKLATIRQAEANGNDNKAIKELGQFKQLAADTKLVTEAEVRDVLVRDADAMIVRLGGTASATGVRANDGRSVQGTGRLAEDPTRVKRGGRL</sequence>
<dbReference type="Gene3D" id="2.60.120.260">
    <property type="entry name" value="Galactose-binding domain-like"/>
    <property type="match status" value="1"/>
</dbReference>
<dbReference type="InterPro" id="IPR058094">
    <property type="entry name" value="Ig-like_OmpL47-like"/>
</dbReference>
<dbReference type="InterPro" id="IPR011041">
    <property type="entry name" value="Quinoprot_gluc/sorb_DH_b-prop"/>
</dbReference>
<dbReference type="InterPro" id="IPR054470">
    <property type="entry name" value="FIMAH_dom"/>
</dbReference>
<evidence type="ECO:0000256" key="3">
    <source>
        <dbReference type="SAM" id="SignalP"/>
    </source>
</evidence>